<proteinExistence type="predicted"/>
<keyword evidence="1" id="KW-0969">Cilium</keyword>
<protein>
    <submittedName>
        <fullName evidence="1">Flagellar biosynthetic protein fliU</fullName>
    </submittedName>
</protein>
<comment type="caution">
    <text evidence="1">The sequence shown here is derived from an EMBL/GenBank/DDBJ whole genome shotgun (WGS) entry which is preliminary data.</text>
</comment>
<name>A0ABM9UQC8_SARVE</name>
<evidence type="ECO:0000313" key="1">
    <source>
        <dbReference type="EMBL" id="CUN91147.1"/>
    </source>
</evidence>
<evidence type="ECO:0000313" key="2">
    <source>
        <dbReference type="Proteomes" id="UP000095488"/>
    </source>
</evidence>
<dbReference type="Proteomes" id="UP000095488">
    <property type="component" value="Unassembled WGS sequence"/>
</dbReference>
<reference evidence="1 2" key="1">
    <citation type="submission" date="2015-09" db="EMBL/GenBank/DDBJ databases">
        <authorList>
            <consortium name="Pathogen Informatics"/>
        </authorList>
    </citation>
    <scope>NUCLEOTIDE SEQUENCE [LARGE SCALE GENOMIC DNA]</scope>
    <source>
        <strain evidence="1 2">2789STDY5834858</strain>
    </source>
</reference>
<keyword evidence="1" id="KW-0966">Cell projection</keyword>
<sequence length="410" mass="48877">MDINVKKKYPKYLKEFKCIGGKCTDSCCIGWDIDIDKTTFRQYYKVKDVEMKKMFQKNLYNNEYCTSDNIDYGRVKLKGEKRCPFLDDKKYCIIYSRLGEEYLSNVCTCFPRILNKIDGFYEMSLDISCPEAARILLSKKEGIEFTKSNETLGKHIISSEINTKSKEFDGSLIKYFTEIRDLSIKIIQNRNLSLDKRLYILGEFLNEVEDEFECNYSNLSNFINKYDINLVKNIYEKDEIRYTLQVAFFKTVFKLANVFEKTDSDVFKKYTKEVMEIFKLDEENIVSNSELYIGAFETYNNKFMEEYSYIFENYLVNFIYNNIFPFSESQSVFDGYILLLIRYAYIKFYLVGLYLNNEKESEENIINFIQIFSKSIEHHKTLLVDLLNYIKRNDYNNIEFAKMFLPEITF</sequence>
<organism evidence="1 2">
    <name type="scientific">Sarcina ventriculi</name>
    <name type="common">Clostridium ventriculi</name>
    <dbReference type="NCBI Taxonomy" id="1267"/>
    <lineage>
        <taxon>Bacteria</taxon>
        <taxon>Bacillati</taxon>
        <taxon>Bacillota</taxon>
        <taxon>Clostridia</taxon>
        <taxon>Eubacteriales</taxon>
        <taxon>Clostridiaceae</taxon>
        <taxon>Sarcina</taxon>
    </lineage>
</organism>
<dbReference type="NCBIfam" id="NF038110">
    <property type="entry name" value="Lys_methyl_FliB"/>
    <property type="match status" value="1"/>
</dbReference>
<dbReference type="RefSeq" id="WP_055258978.1">
    <property type="nucleotide sequence ID" value="NZ_CABIXL010000004.1"/>
</dbReference>
<accession>A0ABM9UQC8</accession>
<gene>
    <name evidence="1" type="primary">fliU_2</name>
    <name evidence="1" type="ORF">ERS852473_01401</name>
</gene>
<keyword evidence="1" id="KW-0282">Flagellum</keyword>
<dbReference type="EMBL" id="CYZR01000004">
    <property type="protein sequence ID" value="CUN91147.1"/>
    <property type="molecule type" value="Genomic_DNA"/>
</dbReference>
<keyword evidence="2" id="KW-1185">Reference proteome</keyword>